<dbReference type="PANTHER" id="PTHR24379:SF121">
    <property type="entry name" value="C2H2-TYPE DOMAIN-CONTAINING PROTEIN"/>
    <property type="match status" value="1"/>
</dbReference>
<dbReference type="SUPFAM" id="SSF57667">
    <property type="entry name" value="beta-beta-alpha zinc fingers"/>
    <property type="match status" value="4"/>
</dbReference>
<keyword evidence="8" id="KW-1185">Reference proteome</keyword>
<evidence type="ECO:0000256" key="2">
    <source>
        <dbReference type="ARBA" id="ARBA00022737"/>
    </source>
</evidence>
<dbReference type="Gene3D" id="3.30.160.60">
    <property type="entry name" value="Classic Zinc Finger"/>
    <property type="match status" value="4"/>
</dbReference>
<dbReference type="InterPro" id="IPR013087">
    <property type="entry name" value="Znf_C2H2_type"/>
</dbReference>
<dbReference type="Proteomes" id="UP000075886">
    <property type="component" value="Unassembled WGS sequence"/>
</dbReference>
<evidence type="ECO:0000259" key="6">
    <source>
        <dbReference type="PROSITE" id="PS50157"/>
    </source>
</evidence>
<reference evidence="7" key="2">
    <citation type="submission" date="2020-05" db="UniProtKB">
        <authorList>
            <consortium name="EnsemblMetazoa"/>
        </authorList>
    </citation>
    <scope>IDENTIFICATION</scope>
    <source>
        <strain evidence="7">FAR1</strain>
    </source>
</reference>
<sequence length="391" mass="44880">MCQEEDLLNPVAKIVNETLTIANIERFTGIKITIDDRFAYAVCIECARKLQKSVEFLIICETNDAVFHQLLEETIESSRNATLSLDESRLCSDEYLEIESTSWDKDQHFTLKTPESGNDKFCYSANYIDPGELSSSDSHEYSTIALSVADPSVMLATGCNMLNLISAVKQDESDEPNSNVPTKRIIYTRKKELCEQCGKLVQRVDLHATTHTQELNHACPYCPAKMTLAVNLKRHIDSVHLKKTKKICFICGTRFTSRNTYRTHMLSQHDIGEKYKCNVCPRKFNSHGNLSSHFQRFHGTQRYECRTCGQQFRIRKYLERHQRVHSTDQPFACSQCPKRFKSKGALQTHQLTHSGVRFVCELCSKSYRYKSLLNMHTRKTHPKKTAAERGT</sequence>
<keyword evidence="4" id="KW-0862">Zinc</keyword>
<dbReference type="Pfam" id="PF00096">
    <property type="entry name" value="zf-C2H2"/>
    <property type="match status" value="5"/>
</dbReference>
<dbReference type="SUPFAM" id="SSF57716">
    <property type="entry name" value="Glucocorticoid receptor-like (DNA-binding domain)"/>
    <property type="match status" value="1"/>
</dbReference>
<dbReference type="PROSITE" id="PS00028">
    <property type="entry name" value="ZINC_FINGER_C2H2_1"/>
    <property type="match status" value="5"/>
</dbReference>
<feature type="domain" description="C2H2-type" evidence="6">
    <location>
        <begin position="358"/>
        <end position="386"/>
    </location>
</feature>
<dbReference type="PROSITE" id="PS50157">
    <property type="entry name" value="ZINC_FINGER_C2H2_2"/>
    <property type="match status" value="4"/>
</dbReference>
<reference evidence="8" key="1">
    <citation type="submission" date="2014-01" db="EMBL/GenBank/DDBJ databases">
        <title>The Genome Sequence of Anopheles farauti FAR1 (V2).</title>
        <authorList>
            <consortium name="The Broad Institute Genomics Platform"/>
            <person name="Neafsey D.E."/>
            <person name="Besansky N."/>
            <person name="Howell P."/>
            <person name="Walton C."/>
            <person name="Young S.K."/>
            <person name="Zeng Q."/>
            <person name="Gargeya S."/>
            <person name="Fitzgerald M."/>
            <person name="Haas B."/>
            <person name="Abouelleil A."/>
            <person name="Allen A.W."/>
            <person name="Alvarado L."/>
            <person name="Arachchi H.M."/>
            <person name="Berlin A.M."/>
            <person name="Chapman S.B."/>
            <person name="Gainer-Dewar J."/>
            <person name="Goldberg J."/>
            <person name="Griggs A."/>
            <person name="Gujja S."/>
            <person name="Hansen M."/>
            <person name="Howarth C."/>
            <person name="Imamovic A."/>
            <person name="Ireland A."/>
            <person name="Larimer J."/>
            <person name="McCowan C."/>
            <person name="Murphy C."/>
            <person name="Pearson M."/>
            <person name="Poon T.W."/>
            <person name="Priest M."/>
            <person name="Roberts A."/>
            <person name="Saif S."/>
            <person name="Shea T."/>
            <person name="Sisk P."/>
            <person name="Sykes S."/>
            <person name="Wortman J."/>
            <person name="Nusbaum C."/>
            <person name="Birren B."/>
        </authorList>
    </citation>
    <scope>NUCLEOTIDE SEQUENCE [LARGE SCALE GENOMIC DNA]</scope>
    <source>
        <strain evidence="8">FAR1</strain>
    </source>
</reference>
<organism evidence="7 8">
    <name type="scientific">Anopheles farauti</name>
    <dbReference type="NCBI Taxonomy" id="69004"/>
    <lineage>
        <taxon>Eukaryota</taxon>
        <taxon>Metazoa</taxon>
        <taxon>Ecdysozoa</taxon>
        <taxon>Arthropoda</taxon>
        <taxon>Hexapoda</taxon>
        <taxon>Insecta</taxon>
        <taxon>Pterygota</taxon>
        <taxon>Neoptera</taxon>
        <taxon>Endopterygota</taxon>
        <taxon>Diptera</taxon>
        <taxon>Nematocera</taxon>
        <taxon>Culicoidea</taxon>
        <taxon>Culicidae</taxon>
        <taxon>Anophelinae</taxon>
        <taxon>Anopheles</taxon>
    </lineage>
</organism>
<feature type="domain" description="C2H2-type" evidence="6">
    <location>
        <begin position="331"/>
        <end position="358"/>
    </location>
</feature>
<dbReference type="STRING" id="69004.A0A182QQ94"/>
<accession>A0A182QQ94</accession>
<dbReference type="VEuPathDB" id="VectorBase:AFAF014708"/>
<name>A0A182QQ94_9DIPT</name>
<evidence type="ECO:0000313" key="8">
    <source>
        <dbReference type="Proteomes" id="UP000075886"/>
    </source>
</evidence>
<evidence type="ECO:0000256" key="5">
    <source>
        <dbReference type="PROSITE-ProRule" id="PRU00042"/>
    </source>
</evidence>
<evidence type="ECO:0000256" key="1">
    <source>
        <dbReference type="ARBA" id="ARBA00022723"/>
    </source>
</evidence>
<feature type="domain" description="C2H2-type" evidence="6">
    <location>
        <begin position="275"/>
        <end position="303"/>
    </location>
</feature>
<dbReference type="PANTHER" id="PTHR24379">
    <property type="entry name" value="KRAB AND ZINC FINGER DOMAIN-CONTAINING"/>
    <property type="match status" value="1"/>
</dbReference>
<evidence type="ECO:0000256" key="3">
    <source>
        <dbReference type="ARBA" id="ARBA00022771"/>
    </source>
</evidence>
<keyword evidence="3 5" id="KW-0863">Zinc-finger</keyword>
<keyword evidence="2" id="KW-0677">Repeat</keyword>
<dbReference type="GO" id="GO:0008270">
    <property type="term" value="F:zinc ion binding"/>
    <property type="evidence" value="ECO:0007669"/>
    <property type="project" value="UniProtKB-KW"/>
</dbReference>
<evidence type="ECO:0000313" key="7">
    <source>
        <dbReference type="EnsemblMetazoa" id="AFAF014708-PA"/>
    </source>
</evidence>
<protein>
    <recommendedName>
        <fullName evidence="6">C2H2-type domain-containing protein</fullName>
    </recommendedName>
</protein>
<proteinExistence type="predicted"/>
<dbReference type="InterPro" id="IPR036236">
    <property type="entry name" value="Znf_C2H2_sf"/>
</dbReference>
<evidence type="ECO:0000256" key="4">
    <source>
        <dbReference type="ARBA" id="ARBA00022833"/>
    </source>
</evidence>
<keyword evidence="1" id="KW-0479">Metal-binding</keyword>
<dbReference type="SMART" id="SM00355">
    <property type="entry name" value="ZnF_C2H2"/>
    <property type="match status" value="6"/>
</dbReference>
<dbReference type="AlphaFoldDB" id="A0A182QQ94"/>
<feature type="domain" description="C2H2-type" evidence="6">
    <location>
        <begin position="303"/>
        <end position="330"/>
    </location>
</feature>
<dbReference type="EMBL" id="AXCN02002109">
    <property type="status" value="NOT_ANNOTATED_CDS"/>
    <property type="molecule type" value="Genomic_DNA"/>
</dbReference>
<dbReference type="EnsemblMetazoa" id="AFAF014708-RA">
    <property type="protein sequence ID" value="AFAF014708-PA"/>
    <property type="gene ID" value="AFAF014708"/>
</dbReference>